<evidence type="ECO:0000256" key="3">
    <source>
        <dbReference type="ARBA" id="ARBA00022723"/>
    </source>
</evidence>
<sequence length="136" mass="14812">MIVSTGIDLIEICRIKKAVEKHTGFLDKILTAEEKKQYRERGGKAETVAGIFAAKEAASKVLGTGIGKVGWHDIVVLKNMEGVPSITLKNNALSVAKEKGIKHIHISITHTKELAMAYAIGENNSFKEGVSLDEKR</sequence>
<dbReference type="InterPro" id="IPR037143">
    <property type="entry name" value="4-PPantetheinyl_Trfase_dom_sf"/>
</dbReference>
<keyword evidence="5 8" id="KW-0460">Magnesium</keyword>
<feature type="binding site" evidence="8">
    <location>
        <position position="56"/>
    </location>
    <ligand>
        <name>Mg(2+)</name>
        <dbReference type="ChEBI" id="CHEBI:18420"/>
    </ligand>
</feature>
<dbReference type="GO" id="GO:0006633">
    <property type="term" value="P:fatty acid biosynthetic process"/>
    <property type="evidence" value="ECO:0007669"/>
    <property type="project" value="UniProtKB-UniRule"/>
</dbReference>
<dbReference type="SUPFAM" id="SSF56214">
    <property type="entry name" value="4'-phosphopantetheinyl transferase"/>
    <property type="match status" value="1"/>
</dbReference>
<dbReference type="RefSeq" id="WP_093311065.1">
    <property type="nucleotide sequence ID" value="NZ_FNPV01000002.1"/>
</dbReference>
<accession>A0A1H3K4J6</accession>
<dbReference type="InterPro" id="IPR002582">
    <property type="entry name" value="ACPS"/>
</dbReference>
<reference evidence="10 11" key="1">
    <citation type="submission" date="2016-10" db="EMBL/GenBank/DDBJ databases">
        <authorList>
            <person name="de Groot N.N."/>
        </authorList>
    </citation>
    <scope>NUCLEOTIDE SEQUENCE [LARGE SCALE GENOMIC DNA]</scope>
    <source>
        <strain evidence="10 11">APO</strain>
    </source>
</reference>
<evidence type="ECO:0000256" key="4">
    <source>
        <dbReference type="ARBA" id="ARBA00022832"/>
    </source>
</evidence>
<keyword evidence="11" id="KW-1185">Reference proteome</keyword>
<dbReference type="InterPro" id="IPR004568">
    <property type="entry name" value="Ppantetheine-prot_Trfase_dom"/>
</dbReference>
<comment type="subcellular location">
    <subcellularLocation>
        <location evidence="8">Cytoplasm</location>
    </subcellularLocation>
</comment>
<keyword evidence="8" id="KW-0963">Cytoplasm</keyword>
<dbReference type="GO" id="GO:0008897">
    <property type="term" value="F:holo-[acyl-carrier-protein] synthase activity"/>
    <property type="evidence" value="ECO:0007669"/>
    <property type="project" value="UniProtKB-UniRule"/>
</dbReference>
<dbReference type="HAMAP" id="MF_00101">
    <property type="entry name" value="AcpS"/>
    <property type="match status" value="1"/>
</dbReference>
<dbReference type="Proteomes" id="UP000199230">
    <property type="component" value="Unassembled WGS sequence"/>
</dbReference>
<evidence type="ECO:0000256" key="7">
    <source>
        <dbReference type="ARBA" id="ARBA00023160"/>
    </source>
</evidence>
<comment type="similarity">
    <text evidence="8">Belongs to the P-Pant transferase superfamily. AcpS family.</text>
</comment>
<dbReference type="Pfam" id="PF01648">
    <property type="entry name" value="ACPS"/>
    <property type="match status" value="1"/>
</dbReference>
<dbReference type="EMBL" id="FNPV01000002">
    <property type="protein sequence ID" value="SDY47112.1"/>
    <property type="molecule type" value="Genomic_DNA"/>
</dbReference>
<comment type="function">
    <text evidence="8">Transfers the 4'-phosphopantetheine moiety from coenzyme A to a Ser of acyl-carrier-protein.</text>
</comment>
<evidence type="ECO:0000256" key="6">
    <source>
        <dbReference type="ARBA" id="ARBA00023098"/>
    </source>
</evidence>
<comment type="cofactor">
    <cofactor evidence="8">
        <name>Mg(2+)</name>
        <dbReference type="ChEBI" id="CHEBI:18420"/>
    </cofactor>
</comment>
<evidence type="ECO:0000313" key="11">
    <source>
        <dbReference type="Proteomes" id="UP000199230"/>
    </source>
</evidence>
<proteinExistence type="inferred from homology"/>
<evidence type="ECO:0000256" key="8">
    <source>
        <dbReference type="HAMAP-Rule" id="MF_00101"/>
    </source>
</evidence>
<dbReference type="GO" id="GO:0000287">
    <property type="term" value="F:magnesium ion binding"/>
    <property type="evidence" value="ECO:0007669"/>
    <property type="project" value="UniProtKB-UniRule"/>
</dbReference>
<dbReference type="InterPro" id="IPR008278">
    <property type="entry name" value="4-PPantetheinyl_Trfase_dom"/>
</dbReference>
<keyword evidence="3 8" id="KW-0479">Metal-binding</keyword>
<dbReference type="NCBIfam" id="TIGR00516">
    <property type="entry name" value="acpS"/>
    <property type="match status" value="1"/>
</dbReference>
<comment type="catalytic activity">
    <reaction evidence="8">
        <text>apo-[ACP] + CoA = holo-[ACP] + adenosine 3',5'-bisphosphate + H(+)</text>
        <dbReference type="Rhea" id="RHEA:12068"/>
        <dbReference type="Rhea" id="RHEA-COMP:9685"/>
        <dbReference type="Rhea" id="RHEA-COMP:9690"/>
        <dbReference type="ChEBI" id="CHEBI:15378"/>
        <dbReference type="ChEBI" id="CHEBI:29999"/>
        <dbReference type="ChEBI" id="CHEBI:57287"/>
        <dbReference type="ChEBI" id="CHEBI:58343"/>
        <dbReference type="ChEBI" id="CHEBI:64479"/>
        <dbReference type="EC" id="2.7.8.7"/>
    </reaction>
</comment>
<evidence type="ECO:0000256" key="2">
    <source>
        <dbReference type="ARBA" id="ARBA00022679"/>
    </source>
</evidence>
<keyword evidence="7 8" id="KW-0275">Fatty acid biosynthesis</keyword>
<keyword evidence="2 8" id="KW-0808">Transferase</keyword>
<feature type="binding site" evidence="8">
    <location>
        <position position="8"/>
    </location>
    <ligand>
        <name>Mg(2+)</name>
        <dbReference type="ChEBI" id="CHEBI:18420"/>
    </ligand>
</feature>
<feature type="domain" description="4'-phosphopantetheinyl transferase" evidence="9">
    <location>
        <begin position="5"/>
        <end position="117"/>
    </location>
</feature>
<name>A0A1H3K4J6_9FIRM</name>
<gene>
    <name evidence="8" type="primary">acpS</name>
    <name evidence="10" type="ORF">SAMN05192546_102224</name>
</gene>
<dbReference type="EC" id="2.7.8.7" evidence="8"/>
<dbReference type="AlphaFoldDB" id="A0A1H3K4J6"/>
<evidence type="ECO:0000256" key="1">
    <source>
        <dbReference type="ARBA" id="ARBA00022516"/>
    </source>
</evidence>
<evidence type="ECO:0000259" key="9">
    <source>
        <dbReference type="Pfam" id="PF01648"/>
    </source>
</evidence>
<evidence type="ECO:0000313" key="10">
    <source>
        <dbReference type="EMBL" id="SDY47112.1"/>
    </source>
</evidence>
<dbReference type="NCBIfam" id="TIGR00556">
    <property type="entry name" value="pantethn_trn"/>
    <property type="match status" value="1"/>
</dbReference>
<protein>
    <recommendedName>
        <fullName evidence="8">Holo-[acyl-carrier-protein] synthase</fullName>
        <shortName evidence="8">Holo-ACP synthase</shortName>
        <ecNumber evidence="8">2.7.8.7</ecNumber>
    </recommendedName>
    <alternativeName>
        <fullName evidence="8">4'-phosphopantetheinyl transferase AcpS</fullName>
    </alternativeName>
</protein>
<dbReference type="GO" id="GO:0005737">
    <property type="term" value="C:cytoplasm"/>
    <property type="evidence" value="ECO:0007669"/>
    <property type="project" value="UniProtKB-SubCell"/>
</dbReference>
<organism evidence="10 11">
    <name type="scientific">Tindallia californiensis</name>
    <dbReference type="NCBI Taxonomy" id="159292"/>
    <lineage>
        <taxon>Bacteria</taxon>
        <taxon>Bacillati</taxon>
        <taxon>Bacillota</taxon>
        <taxon>Clostridia</taxon>
        <taxon>Peptostreptococcales</taxon>
        <taxon>Tindalliaceae</taxon>
        <taxon>Tindallia</taxon>
    </lineage>
</organism>
<keyword evidence="1 8" id="KW-0444">Lipid biosynthesis</keyword>
<dbReference type="OrthoDB" id="517356at2"/>
<keyword evidence="4 8" id="KW-0276">Fatty acid metabolism</keyword>
<keyword evidence="6 8" id="KW-0443">Lipid metabolism</keyword>
<dbReference type="Gene3D" id="3.90.470.20">
    <property type="entry name" value="4'-phosphopantetheinyl transferase domain"/>
    <property type="match status" value="1"/>
</dbReference>
<evidence type="ECO:0000256" key="5">
    <source>
        <dbReference type="ARBA" id="ARBA00022842"/>
    </source>
</evidence>
<dbReference type="STRING" id="159292.SAMN05192546_102224"/>